<gene>
    <name evidence="5" type="ORF">WKR92_14475</name>
</gene>
<feature type="domain" description="Alcohol dehydrogenase-like C-terminal" evidence="4">
    <location>
        <begin position="5"/>
        <end position="76"/>
    </location>
</feature>
<dbReference type="PANTHER" id="PTHR42813:SF2">
    <property type="entry name" value="DEHYDROGENASE, ZINC-CONTAINING, PUTATIVE (AFU_ORTHOLOGUE AFUA_2G02810)-RELATED"/>
    <property type="match status" value="1"/>
</dbReference>
<protein>
    <submittedName>
        <fullName evidence="5">Zinc-binding dehydrogenase</fullName>
    </submittedName>
</protein>
<dbReference type="Gene3D" id="3.90.180.10">
    <property type="entry name" value="Medium-chain alcohol dehydrogenases, catalytic domain"/>
    <property type="match status" value="1"/>
</dbReference>
<organism evidence="5 6">
    <name type="scientific">Albibacterium profundi</name>
    <dbReference type="NCBI Taxonomy" id="3134906"/>
    <lineage>
        <taxon>Bacteria</taxon>
        <taxon>Pseudomonadati</taxon>
        <taxon>Bacteroidota</taxon>
        <taxon>Sphingobacteriia</taxon>
        <taxon>Sphingobacteriales</taxon>
        <taxon>Sphingobacteriaceae</taxon>
        <taxon>Albibacterium</taxon>
    </lineage>
</organism>
<comment type="caution">
    <text evidence="5">The sequence shown here is derived from an EMBL/GenBank/DDBJ whole genome shotgun (WGS) entry which is preliminary data.</text>
</comment>
<evidence type="ECO:0000259" key="4">
    <source>
        <dbReference type="Pfam" id="PF00107"/>
    </source>
</evidence>
<name>A0ABV5CHJ9_9SPHI</name>
<evidence type="ECO:0000256" key="3">
    <source>
        <dbReference type="ARBA" id="ARBA00022833"/>
    </source>
</evidence>
<dbReference type="PANTHER" id="PTHR42813">
    <property type="entry name" value="ZINC-TYPE ALCOHOL DEHYDROGENASE-LIKE"/>
    <property type="match status" value="1"/>
</dbReference>
<keyword evidence="3" id="KW-0862">Zinc</keyword>
<dbReference type="EMBL" id="JBBVGT010000003">
    <property type="protein sequence ID" value="MFB5947036.1"/>
    <property type="molecule type" value="Genomic_DNA"/>
</dbReference>
<evidence type="ECO:0000256" key="2">
    <source>
        <dbReference type="ARBA" id="ARBA00022723"/>
    </source>
</evidence>
<dbReference type="InterPro" id="IPR013149">
    <property type="entry name" value="ADH-like_C"/>
</dbReference>
<dbReference type="Pfam" id="PF00107">
    <property type="entry name" value="ADH_zinc_N"/>
    <property type="match status" value="1"/>
</dbReference>
<dbReference type="Gene3D" id="3.40.50.720">
    <property type="entry name" value="NAD(P)-binding Rossmann-like Domain"/>
    <property type="match status" value="1"/>
</dbReference>
<accession>A0ABV5CHJ9</accession>
<dbReference type="RefSeq" id="WP_375558562.1">
    <property type="nucleotide sequence ID" value="NZ_JBBVGT010000003.1"/>
</dbReference>
<proteinExistence type="predicted"/>
<dbReference type="SUPFAM" id="SSF51735">
    <property type="entry name" value="NAD(P)-binding Rossmann-fold domains"/>
    <property type="match status" value="1"/>
</dbReference>
<dbReference type="Proteomes" id="UP001580928">
    <property type="component" value="Unassembled WGS sequence"/>
</dbReference>
<keyword evidence="6" id="KW-1185">Reference proteome</keyword>
<reference evidence="5 6" key="1">
    <citation type="submission" date="2024-04" db="EMBL/GenBank/DDBJ databases">
        <title>Albibacterium profundi sp. nov., isolated from sediment of the Challenger Deep of Mariana Trench.</title>
        <authorList>
            <person name="Wang Y."/>
        </authorList>
    </citation>
    <scope>NUCLEOTIDE SEQUENCE [LARGE SCALE GENOMIC DNA]</scope>
    <source>
        <strain evidence="5 6">RHL897</strain>
    </source>
</reference>
<evidence type="ECO:0000256" key="1">
    <source>
        <dbReference type="ARBA" id="ARBA00001947"/>
    </source>
</evidence>
<sequence>MGAGAVGQMAVASAWLKGASRVICIDKYDYRLSLVAENCNGEVLNYTSSDIQETLKEATGGRGPDVCIDAVGMEANSQGLQDVYDKVKQQLKLESDRPAVLRQALTNCRKGGTVSIVGVYSGLVDKFPVGVMINKSLTIKSGMVHAQKYIPTLLDHVQKGDIDPTYLKTHEFILDHGNYVYELFAEHRDSCLRAVFVP</sequence>
<keyword evidence="2" id="KW-0479">Metal-binding</keyword>
<dbReference type="InterPro" id="IPR036291">
    <property type="entry name" value="NAD(P)-bd_dom_sf"/>
</dbReference>
<evidence type="ECO:0000313" key="5">
    <source>
        <dbReference type="EMBL" id="MFB5947036.1"/>
    </source>
</evidence>
<evidence type="ECO:0000313" key="6">
    <source>
        <dbReference type="Proteomes" id="UP001580928"/>
    </source>
</evidence>
<comment type="cofactor">
    <cofactor evidence="1">
        <name>Zn(2+)</name>
        <dbReference type="ChEBI" id="CHEBI:29105"/>
    </cofactor>
</comment>